<dbReference type="InParanoid" id="K3XTJ1"/>
<organism evidence="1 2">
    <name type="scientific">Setaria italica</name>
    <name type="common">Foxtail millet</name>
    <name type="synonym">Panicum italicum</name>
    <dbReference type="NCBI Taxonomy" id="4555"/>
    <lineage>
        <taxon>Eukaryota</taxon>
        <taxon>Viridiplantae</taxon>
        <taxon>Streptophyta</taxon>
        <taxon>Embryophyta</taxon>
        <taxon>Tracheophyta</taxon>
        <taxon>Spermatophyta</taxon>
        <taxon>Magnoliopsida</taxon>
        <taxon>Liliopsida</taxon>
        <taxon>Poales</taxon>
        <taxon>Poaceae</taxon>
        <taxon>PACMAD clade</taxon>
        <taxon>Panicoideae</taxon>
        <taxon>Panicodae</taxon>
        <taxon>Paniceae</taxon>
        <taxon>Cenchrinae</taxon>
        <taxon>Setaria</taxon>
    </lineage>
</organism>
<accession>K3XTJ1</accession>
<dbReference type="EnsemblPlants" id="KQL04080">
    <property type="protein sequence ID" value="KQL04080"/>
    <property type="gene ID" value="SETIT_005248mg"/>
</dbReference>
<reference evidence="2" key="1">
    <citation type="journal article" date="2012" name="Nat. Biotechnol.">
        <title>Reference genome sequence of the model plant Setaria.</title>
        <authorList>
            <person name="Bennetzen J.L."/>
            <person name="Schmutz J."/>
            <person name="Wang H."/>
            <person name="Percifield R."/>
            <person name="Hawkins J."/>
            <person name="Pontaroli A.C."/>
            <person name="Estep M."/>
            <person name="Feng L."/>
            <person name="Vaughn J.N."/>
            <person name="Grimwood J."/>
            <person name="Jenkins J."/>
            <person name="Barry K."/>
            <person name="Lindquist E."/>
            <person name="Hellsten U."/>
            <person name="Deshpande S."/>
            <person name="Wang X."/>
            <person name="Wu X."/>
            <person name="Mitros T."/>
            <person name="Triplett J."/>
            <person name="Yang X."/>
            <person name="Ye C.Y."/>
            <person name="Mauro-Herrera M."/>
            <person name="Wang L."/>
            <person name="Li P."/>
            <person name="Sharma M."/>
            <person name="Sharma R."/>
            <person name="Ronald P.C."/>
            <person name="Panaud O."/>
            <person name="Kellogg E.A."/>
            <person name="Brutnell T.P."/>
            <person name="Doust A.N."/>
            <person name="Tuskan G.A."/>
            <person name="Rokhsar D."/>
            <person name="Devos K.M."/>
        </authorList>
    </citation>
    <scope>NUCLEOTIDE SEQUENCE [LARGE SCALE GENOMIC DNA]</scope>
    <source>
        <strain evidence="2">cv. Yugu1</strain>
    </source>
</reference>
<protein>
    <submittedName>
        <fullName evidence="1">Uncharacterized protein</fullName>
    </submittedName>
</protein>
<dbReference type="EMBL" id="AGNK02002818">
    <property type="status" value="NOT_ANNOTATED_CDS"/>
    <property type="molecule type" value="Genomic_DNA"/>
</dbReference>
<sequence length="91" mass="10336">MCAHVLSWAFGWADWAYWARFIRVRVAQGSIKPLYIRRRDVSIESSKKQIKVNRRSLTLSLPCGAAVADRRGCSAALLGFRAIQIHVHEVL</sequence>
<evidence type="ECO:0000313" key="2">
    <source>
        <dbReference type="Proteomes" id="UP000004995"/>
    </source>
</evidence>
<proteinExistence type="predicted"/>
<dbReference type="Proteomes" id="UP000004995">
    <property type="component" value="Unassembled WGS sequence"/>
</dbReference>
<dbReference type="Gramene" id="KQL04080">
    <property type="protein sequence ID" value="KQL04080"/>
    <property type="gene ID" value="SETIT_005248mg"/>
</dbReference>
<evidence type="ECO:0000313" key="1">
    <source>
        <dbReference type="EnsemblPlants" id="KQL04080"/>
    </source>
</evidence>
<reference evidence="1" key="2">
    <citation type="submission" date="2018-08" db="UniProtKB">
        <authorList>
            <consortium name="EnsemblPlants"/>
        </authorList>
    </citation>
    <scope>IDENTIFICATION</scope>
    <source>
        <strain evidence="1">Yugu1</strain>
    </source>
</reference>
<keyword evidence="2" id="KW-1185">Reference proteome</keyword>
<name>K3XTJ1_SETIT</name>
<dbReference type="HOGENOM" id="CLU_2431174_0_0_1"/>
<dbReference type="AlphaFoldDB" id="K3XTJ1"/>